<protein>
    <submittedName>
        <fullName evidence="2">Uncharacterized protein</fullName>
    </submittedName>
</protein>
<gene>
    <name evidence="2" type="ORF">S03H2_12327</name>
</gene>
<feature type="coiled-coil region" evidence="1">
    <location>
        <begin position="10"/>
        <end position="57"/>
    </location>
</feature>
<reference evidence="2" key="1">
    <citation type="journal article" date="2014" name="Front. Microbiol.">
        <title>High frequency of phylogenetically diverse reductive dehalogenase-homologous genes in deep subseafloor sedimentary metagenomes.</title>
        <authorList>
            <person name="Kawai M."/>
            <person name="Futagami T."/>
            <person name="Toyoda A."/>
            <person name="Takaki Y."/>
            <person name="Nishi S."/>
            <person name="Hori S."/>
            <person name="Arai W."/>
            <person name="Tsubouchi T."/>
            <person name="Morono Y."/>
            <person name="Uchiyama I."/>
            <person name="Ito T."/>
            <person name="Fujiyama A."/>
            <person name="Inagaki F."/>
            <person name="Takami H."/>
        </authorList>
    </citation>
    <scope>NUCLEOTIDE SEQUENCE</scope>
    <source>
        <strain evidence="2">Expedition CK06-06</strain>
    </source>
</reference>
<dbReference type="AlphaFoldDB" id="X1GY26"/>
<comment type="caution">
    <text evidence="2">The sequence shown here is derived from an EMBL/GenBank/DDBJ whole genome shotgun (WGS) entry which is preliminary data.</text>
</comment>
<dbReference type="EMBL" id="BARU01006275">
    <property type="protein sequence ID" value="GAH46494.1"/>
    <property type="molecule type" value="Genomic_DNA"/>
</dbReference>
<name>X1GY26_9ZZZZ</name>
<evidence type="ECO:0000256" key="1">
    <source>
        <dbReference type="SAM" id="Coils"/>
    </source>
</evidence>
<evidence type="ECO:0000313" key="2">
    <source>
        <dbReference type="EMBL" id="GAH46494.1"/>
    </source>
</evidence>
<sequence>MSVAKQLYQLQEVELELKSNEQALKQIASQLGESRAVVRAQTKLTSENQRLELLRQQQHSAEWEIDD</sequence>
<proteinExistence type="predicted"/>
<organism evidence="2">
    <name type="scientific">marine sediment metagenome</name>
    <dbReference type="NCBI Taxonomy" id="412755"/>
    <lineage>
        <taxon>unclassified sequences</taxon>
        <taxon>metagenomes</taxon>
        <taxon>ecological metagenomes</taxon>
    </lineage>
</organism>
<accession>X1GY26</accession>
<keyword evidence="1" id="KW-0175">Coiled coil</keyword>
<feature type="non-terminal residue" evidence="2">
    <location>
        <position position="67"/>
    </location>
</feature>